<feature type="transmembrane region" description="Helical" evidence="1">
    <location>
        <begin position="343"/>
        <end position="366"/>
    </location>
</feature>
<dbReference type="AlphaFoldDB" id="A0A931AXG7"/>
<feature type="transmembrane region" description="Helical" evidence="1">
    <location>
        <begin position="287"/>
        <end position="310"/>
    </location>
</feature>
<name>A0A931AXG7_9ACTN</name>
<gene>
    <name evidence="2" type="ORF">I2501_00615</name>
</gene>
<feature type="transmembrane region" description="Helical" evidence="1">
    <location>
        <begin position="45"/>
        <end position="63"/>
    </location>
</feature>
<dbReference type="Proteomes" id="UP000657385">
    <property type="component" value="Unassembled WGS sequence"/>
</dbReference>
<accession>A0A931AXG7</accession>
<evidence type="ECO:0000313" key="2">
    <source>
        <dbReference type="EMBL" id="MBF9066536.1"/>
    </source>
</evidence>
<feature type="transmembrane region" description="Helical" evidence="1">
    <location>
        <begin position="200"/>
        <end position="218"/>
    </location>
</feature>
<feature type="transmembrane region" description="Helical" evidence="1">
    <location>
        <begin position="149"/>
        <end position="169"/>
    </location>
</feature>
<feature type="transmembrane region" description="Helical" evidence="1">
    <location>
        <begin position="239"/>
        <end position="259"/>
    </location>
</feature>
<evidence type="ECO:0000256" key="1">
    <source>
        <dbReference type="SAM" id="Phobius"/>
    </source>
</evidence>
<protein>
    <submittedName>
        <fullName evidence="2">Glycosyltransferase</fullName>
    </submittedName>
</protein>
<comment type="caution">
    <text evidence="2">The sequence shown here is derived from an EMBL/GenBank/DDBJ whole genome shotgun (WGS) entry which is preliminary data.</text>
</comment>
<organism evidence="2 3">
    <name type="scientific">Streptacidiphilus fuscans</name>
    <dbReference type="NCBI Taxonomy" id="2789292"/>
    <lineage>
        <taxon>Bacteria</taxon>
        <taxon>Bacillati</taxon>
        <taxon>Actinomycetota</taxon>
        <taxon>Actinomycetes</taxon>
        <taxon>Kitasatosporales</taxon>
        <taxon>Streptomycetaceae</taxon>
        <taxon>Streptacidiphilus</taxon>
    </lineage>
</organism>
<sequence length="589" mass="63657">MSVGVRRYAPCAPLPVALVLWLLSLRNVNLGGIGALGLLQVLPPLYWVAVVLLTGGFVATLRTPRLSQGWLAGYVLALIALIHATPTLLYPTLRYAWAWKHVAIVDAMLHHNGVVPNAGDLEIYNQWPGFFLLNVAVLKVLGLSSPVGYAAWVPPFANALMLVPLLLIYRSVTTDRRIVWTGVWIYYSVSWIGQDYFSPQAFAFLLYAWVMALVLRRLPAKARAPGEPASGRPPDRPTSGVLGGWGWSLVTVLLLVGAIVCSHQLTPLMVISGLALLMIPRRNRRVVWPPLVGAAVITAVYGATVARPYLSKNLGSFVSSLASPDGNVASGFRSLGSAAPEQVLVGFVDRGLSATVMLLAVACLVLRRWTRRTPIVWLLVAPLPLLAANAYGGEMLFRAYMFSLPAACFLIGALVHPSRRGQEAARTRWSGPRKALLPVLMLALLGGLFFSYDSKEAMNYYTSDEVAAASWMTDNAPPGAVIVAVTGAVPGLDERYDEHPEVVLAATAPQLQQLLVADPRTALLYSVGFVKSGTPVYLILSRAQMWELKLTGELPADTVARLADAVSATPGFTLVYRNANASVYRFTVG</sequence>
<dbReference type="EMBL" id="JADPRT010000001">
    <property type="protein sequence ID" value="MBF9066536.1"/>
    <property type="molecule type" value="Genomic_DNA"/>
</dbReference>
<keyword evidence="1" id="KW-0812">Transmembrane</keyword>
<keyword evidence="3" id="KW-1185">Reference proteome</keyword>
<evidence type="ECO:0000313" key="3">
    <source>
        <dbReference type="Proteomes" id="UP000657385"/>
    </source>
</evidence>
<feature type="transmembrane region" description="Helical" evidence="1">
    <location>
        <begin position="397"/>
        <end position="415"/>
    </location>
</feature>
<feature type="transmembrane region" description="Helical" evidence="1">
    <location>
        <begin position="70"/>
        <end position="90"/>
    </location>
</feature>
<dbReference type="RefSeq" id="WP_196191737.1">
    <property type="nucleotide sequence ID" value="NZ_JADPRT010000001.1"/>
</dbReference>
<feature type="transmembrane region" description="Helical" evidence="1">
    <location>
        <begin position="7"/>
        <end position="25"/>
    </location>
</feature>
<keyword evidence="1" id="KW-0472">Membrane</keyword>
<proteinExistence type="predicted"/>
<keyword evidence="1" id="KW-1133">Transmembrane helix</keyword>
<feature type="transmembrane region" description="Helical" evidence="1">
    <location>
        <begin position="435"/>
        <end position="452"/>
    </location>
</feature>
<feature type="transmembrane region" description="Helical" evidence="1">
    <location>
        <begin position="373"/>
        <end position="391"/>
    </location>
</feature>
<reference evidence="2" key="1">
    <citation type="submission" date="2020-11" db="EMBL/GenBank/DDBJ databases">
        <title>Isolation and identification of active actinomycetes.</title>
        <authorList>
            <person name="Yu B."/>
        </authorList>
    </citation>
    <scope>NUCLEOTIDE SEQUENCE</scope>
    <source>
        <strain evidence="2">NEAU-YB345</strain>
    </source>
</reference>